<organism evidence="1 2">
    <name type="scientific">Lentinula raphanica</name>
    <dbReference type="NCBI Taxonomy" id="153919"/>
    <lineage>
        <taxon>Eukaryota</taxon>
        <taxon>Fungi</taxon>
        <taxon>Dikarya</taxon>
        <taxon>Basidiomycota</taxon>
        <taxon>Agaricomycotina</taxon>
        <taxon>Agaricomycetes</taxon>
        <taxon>Agaricomycetidae</taxon>
        <taxon>Agaricales</taxon>
        <taxon>Marasmiineae</taxon>
        <taxon>Omphalotaceae</taxon>
        <taxon>Lentinula</taxon>
    </lineage>
</organism>
<name>A0AA38PE16_9AGAR</name>
<dbReference type="Proteomes" id="UP001163846">
    <property type="component" value="Unassembled WGS sequence"/>
</dbReference>
<keyword evidence="2" id="KW-1185">Reference proteome</keyword>
<dbReference type="EMBL" id="MU806062">
    <property type="protein sequence ID" value="KAJ3840831.1"/>
    <property type="molecule type" value="Genomic_DNA"/>
</dbReference>
<evidence type="ECO:0000313" key="1">
    <source>
        <dbReference type="EMBL" id="KAJ3840831.1"/>
    </source>
</evidence>
<accession>A0AA38PE16</accession>
<reference evidence="1" key="1">
    <citation type="submission" date="2022-08" db="EMBL/GenBank/DDBJ databases">
        <authorList>
            <consortium name="DOE Joint Genome Institute"/>
            <person name="Min B."/>
            <person name="Riley R."/>
            <person name="Sierra-Patev S."/>
            <person name="Naranjo-Ortiz M."/>
            <person name="Looney B."/>
            <person name="Konkel Z."/>
            <person name="Slot J.C."/>
            <person name="Sakamoto Y."/>
            <person name="Steenwyk J.L."/>
            <person name="Rokas A."/>
            <person name="Carro J."/>
            <person name="Camarero S."/>
            <person name="Ferreira P."/>
            <person name="Molpeceres G."/>
            <person name="Ruiz-Duenas F.J."/>
            <person name="Serrano A."/>
            <person name="Henrissat B."/>
            <person name="Drula E."/>
            <person name="Hughes K.W."/>
            <person name="Mata J.L."/>
            <person name="Ishikawa N.K."/>
            <person name="Vargas-Isla R."/>
            <person name="Ushijima S."/>
            <person name="Smith C.A."/>
            <person name="Ahrendt S."/>
            <person name="Andreopoulos W."/>
            <person name="He G."/>
            <person name="Labutti K."/>
            <person name="Lipzen A."/>
            <person name="Ng V."/>
            <person name="Sandor L."/>
            <person name="Barry K."/>
            <person name="Martinez A.T."/>
            <person name="Xiao Y."/>
            <person name="Gibbons J.G."/>
            <person name="Terashima K."/>
            <person name="Hibbett D.S."/>
            <person name="Grigoriev I.V."/>
        </authorList>
    </citation>
    <scope>NUCLEOTIDE SEQUENCE</scope>
    <source>
        <strain evidence="1">TFB9207</strain>
    </source>
</reference>
<dbReference type="AlphaFoldDB" id="A0AA38PE16"/>
<protein>
    <submittedName>
        <fullName evidence="1">Uncharacterized protein</fullName>
    </submittedName>
</protein>
<proteinExistence type="predicted"/>
<sequence length="160" mass="17585">MSEQTNGSTPTPLKLSSLRQWSEDHMAAIFEAPTLEDAVKAIADSFPDNVRATLNGAPLARSSIDKMVAVMRPTPQGGLKVHWKEGCEVANDPYNRNGTFGGFYCITGLRKPHPETGEIVPFIRYKTVIVKIESLSEDVSYDSRKITDLTFVGSDKPAEL</sequence>
<evidence type="ECO:0000313" key="2">
    <source>
        <dbReference type="Proteomes" id="UP001163846"/>
    </source>
</evidence>
<gene>
    <name evidence="1" type="ORF">F5878DRAFT_640081</name>
</gene>
<comment type="caution">
    <text evidence="1">The sequence shown here is derived from an EMBL/GenBank/DDBJ whole genome shotgun (WGS) entry which is preliminary data.</text>
</comment>